<dbReference type="AlphaFoldDB" id="A0A3B3ZNQ6"/>
<dbReference type="Proteomes" id="UP000261520">
    <property type="component" value="Unplaced"/>
</dbReference>
<organism evidence="1 2">
    <name type="scientific">Periophthalmus magnuspinnatus</name>
    <dbReference type="NCBI Taxonomy" id="409849"/>
    <lineage>
        <taxon>Eukaryota</taxon>
        <taxon>Metazoa</taxon>
        <taxon>Chordata</taxon>
        <taxon>Craniata</taxon>
        <taxon>Vertebrata</taxon>
        <taxon>Euteleostomi</taxon>
        <taxon>Actinopterygii</taxon>
        <taxon>Neopterygii</taxon>
        <taxon>Teleostei</taxon>
        <taxon>Neoteleostei</taxon>
        <taxon>Acanthomorphata</taxon>
        <taxon>Gobiaria</taxon>
        <taxon>Gobiiformes</taxon>
        <taxon>Gobioidei</taxon>
        <taxon>Gobiidae</taxon>
        <taxon>Oxudercinae</taxon>
        <taxon>Periophthalmus</taxon>
    </lineage>
</organism>
<name>A0A3B3ZNQ6_9GOBI</name>
<sequence>VFLTCACVSLESAKLLPHSSQLYGFSPVWVLMCILRWYALLNDFGQCLQVKGSSLFLLFLQSFEDCATDLQISLSSTLCWTLRCCLRLDDCEKALSQRSHWYGRSPEWVRLCRSRQLDSGFSPVWVRWCMSLESVVPCCIRPSGCALLLLRRSHLWGLSPLCELLCSLS</sequence>
<dbReference type="Ensembl" id="ENSPMGT00000006568.1">
    <property type="protein sequence ID" value="ENSPMGP00000006180.1"/>
    <property type="gene ID" value="ENSPMGG00000005202.1"/>
</dbReference>
<evidence type="ECO:0000313" key="2">
    <source>
        <dbReference type="Proteomes" id="UP000261520"/>
    </source>
</evidence>
<accession>A0A3B3ZNQ6</accession>
<reference evidence="1" key="1">
    <citation type="submission" date="2025-08" db="UniProtKB">
        <authorList>
            <consortium name="Ensembl"/>
        </authorList>
    </citation>
    <scope>IDENTIFICATION</scope>
</reference>
<reference evidence="1" key="2">
    <citation type="submission" date="2025-09" db="UniProtKB">
        <authorList>
            <consortium name="Ensembl"/>
        </authorList>
    </citation>
    <scope>IDENTIFICATION</scope>
</reference>
<protein>
    <submittedName>
        <fullName evidence="1">Uncharacterized protein</fullName>
    </submittedName>
</protein>
<keyword evidence="2" id="KW-1185">Reference proteome</keyword>
<proteinExistence type="predicted"/>
<evidence type="ECO:0000313" key="1">
    <source>
        <dbReference type="Ensembl" id="ENSPMGP00000006180.1"/>
    </source>
</evidence>